<keyword evidence="2" id="KW-1185">Reference proteome</keyword>
<dbReference type="PANTHER" id="PTHR47592">
    <property type="entry name" value="PBF68 PROTEIN"/>
    <property type="match status" value="1"/>
</dbReference>
<evidence type="ECO:0000313" key="2">
    <source>
        <dbReference type="Proteomes" id="UP000595140"/>
    </source>
</evidence>
<dbReference type="Proteomes" id="UP000595140">
    <property type="component" value="Unassembled WGS sequence"/>
</dbReference>
<proteinExistence type="predicted"/>
<accession>A0A484KUC2</accession>
<name>A0A484KUC2_9ASTE</name>
<organism evidence="1 2">
    <name type="scientific">Cuscuta campestris</name>
    <dbReference type="NCBI Taxonomy" id="132261"/>
    <lineage>
        <taxon>Eukaryota</taxon>
        <taxon>Viridiplantae</taxon>
        <taxon>Streptophyta</taxon>
        <taxon>Embryophyta</taxon>
        <taxon>Tracheophyta</taxon>
        <taxon>Spermatophyta</taxon>
        <taxon>Magnoliopsida</taxon>
        <taxon>eudicotyledons</taxon>
        <taxon>Gunneridae</taxon>
        <taxon>Pentapetalae</taxon>
        <taxon>asterids</taxon>
        <taxon>lamiids</taxon>
        <taxon>Solanales</taxon>
        <taxon>Convolvulaceae</taxon>
        <taxon>Cuscuteae</taxon>
        <taxon>Cuscuta</taxon>
        <taxon>Cuscuta subgen. Grammica</taxon>
        <taxon>Cuscuta sect. Cleistogrammica</taxon>
    </lineage>
</organism>
<dbReference type="Pfam" id="PF14223">
    <property type="entry name" value="Retrotran_gag_2"/>
    <property type="match status" value="1"/>
</dbReference>
<sequence length="505" mass="54786">MGSSGNGISSEIPVETSSVAMVMPSSPLPFGASVGAATMTSFSMPSSIFGSAPRPIPGIETTGDHPVARSPHPYEANDPLVAMVNQAWYHNNYLAINIILEGLGDSLYPVYAGATLAKELWNSLNKKYQAKDAGTKKFIVGKMLDYKMVDSKSVVAQAEELTVIFNKCNEEKVGVSEAFQVAAIIHKLPRSWEDFQADLKLKRTKLNLEQLLTRLRIREEGLARRNGGAKLSLSFLSVLCCNPSDRCCTSRLAMLLIAGFLSGRGGLVAVHRGLSVVSGRGCRVSLLDCGFPVKLSSLSSTVCGCWVLPLLQLGVLWAFTTMMVITAEEKLEGGGADYDELQPSAILHPKLPPAPSKGDQVVLGMICDPVVNDYCVPKGLGGVGLKPQDSDCALFMDQLARQRFRVVRVPVPVDTTDGGDGFTVEVLSCDYGRWDWSEVVVLAPQPLVWKEPRSWNRKQHAVACNGLLHWLIFHSGQLVVYDPYINEATLPPSQRLVDLANKSGL</sequence>
<evidence type="ECO:0000313" key="1">
    <source>
        <dbReference type="EMBL" id="VFQ69631.1"/>
    </source>
</evidence>
<dbReference type="PANTHER" id="PTHR47592:SF27">
    <property type="entry name" value="OS08G0421700 PROTEIN"/>
    <property type="match status" value="1"/>
</dbReference>
<reference evidence="1 2" key="1">
    <citation type="submission" date="2018-04" db="EMBL/GenBank/DDBJ databases">
        <authorList>
            <person name="Vogel A."/>
        </authorList>
    </citation>
    <scope>NUCLEOTIDE SEQUENCE [LARGE SCALE GENOMIC DNA]</scope>
</reference>
<dbReference type="EMBL" id="OOIL02000813">
    <property type="protein sequence ID" value="VFQ69631.1"/>
    <property type="molecule type" value="Genomic_DNA"/>
</dbReference>
<gene>
    <name evidence="1" type="ORF">CCAM_LOCUS11407</name>
</gene>
<protein>
    <submittedName>
        <fullName evidence="1">Uncharacterized protein</fullName>
    </submittedName>
</protein>
<dbReference type="AlphaFoldDB" id="A0A484KUC2"/>